<evidence type="ECO:0000256" key="1">
    <source>
        <dbReference type="ARBA" id="ARBA00005184"/>
    </source>
</evidence>
<dbReference type="PANTHER" id="PTHR31321">
    <property type="entry name" value="ACYL-COA THIOESTER HYDROLASE YBHC-RELATED"/>
    <property type="match status" value="1"/>
</dbReference>
<dbReference type="GO" id="GO:0045490">
    <property type="term" value="P:pectin catabolic process"/>
    <property type="evidence" value="ECO:0007669"/>
    <property type="project" value="TreeGrafter"/>
</dbReference>
<accession>A0AA35V195</accession>
<keyword evidence="5" id="KW-0063">Aspartyl esterase</keyword>
<sequence length="103" mass="11840">MHCTQNTLVAVVGGYKHQAMTLRLAGDKVVLYRVRILGTQDTLLDSNGSHYFYQCYIQGFIDLIIGESRSLYWECNLHHVAVNMESLQLITGTRKKRTLDFLF</sequence>
<evidence type="ECO:0000256" key="3">
    <source>
        <dbReference type="ARBA" id="ARBA00013229"/>
    </source>
</evidence>
<proteinExistence type="inferred from homology"/>
<evidence type="ECO:0000313" key="9">
    <source>
        <dbReference type="Proteomes" id="UP001177003"/>
    </source>
</evidence>
<evidence type="ECO:0000256" key="2">
    <source>
        <dbReference type="ARBA" id="ARBA00008891"/>
    </source>
</evidence>
<organism evidence="8 9">
    <name type="scientific">Lactuca saligna</name>
    <name type="common">Willowleaf lettuce</name>
    <dbReference type="NCBI Taxonomy" id="75948"/>
    <lineage>
        <taxon>Eukaryota</taxon>
        <taxon>Viridiplantae</taxon>
        <taxon>Streptophyta</taxon>
        <taxon>Embryophyta</taxon>
        <taxon>Tracheophyta</taxon>
        <taxon>Spermatophyta</taxon>
        <taxon>Magnoliopsida</taxon>
        <taxon>eudicotyledons</taxon>
        <taxon>Gunneridae</taxon>
        <taxon>Pentapetalae</taxon>
        <taxon>asterids</taxon>
        <taxon>campanulids</taxon>
        <taxon>Asterales</taxon>
        <taxon>Asteraceae</taxon>
        <taxon>Cichorioideae</taxon>
        <taxon>Cichorieae</taxon>
        <taxon>Lactucinae</taxon>
        <taxon>Lactuca</taxon>
    </lineage>
</organism>
<dbReference type="EC" id="3.1.1.11" evidence="3"/>
<evidence type="ECO:0000256" key="4">
    <source>
        <dbReference type="ARBA" id="ARBA00022801"/>
    </source>
</evidence>
<dbReference type="SUPFAM" id="SSF51126">
    <property type="entry name" value="Pectin lyase-like"/>
    <property type="match status" value="1"/>
</dbReference>
<dbReference type="InterPro" id="IPR000070">
    <property type="entry name" value="Pectinesterase_cat"/>
</dbReference>
<keyword evidence="9" id="KW-1185">Reference proteome</keyword>
<evidence type="ECO:0000256" key="6">
    <source>
        <dbReference type="ARBA" id="ARBA00047928"/>
    </source>
</evidence>
<dbReference type="EMBL" id="OX465086">
    <property type="protein sequence ID" value="CAI9264891.1"/>
    <property type="molecule type" value="Genomic_DNA"/>
</dbReference>
<dbReference type="InterPro" id="IPR011050">
    <property type="entry name" value="Pectin_lyase_fold/virulence"/>
</dbReference>
<evidence type="ECO:0000313" key="8">
    <source>
        <dbReference type="EMBL" id="CAI9264891.1"/>
    </source>
</evidence>
<reference evidence="8" key="1">
    <citation type="submission" date="2023-04" db="EMBL/GenBank/DDBJ databases">
        <authorList>
            <person name="Vijverberg K."/>
            <person name="Xiong W."/>
            <person name="Schranz E."/>
        </authorList>
    </citation>
    <scope>NUCLEOTIDE SEQUENCE</scope>
</reference>
<gene>
    <name evidence="8" type="ORF">LSALG_LOCUS5524</name>
</gene>
<dbReference type="GO" id="GO:0042545">
    <property type="term" value="P:cell wall modification"/>
    <property type="evidence" value="ECO:0007669"/>
    <property type="project" value="InterPro"/>
</dbReference>
<dbReference type="Pfam" id="PF01095">
    <property type="entry name" value="Pectinesterase"/>
    <property type="match status" value="1"/>
</dbReference>
<evidence type="ECO:0000259" key="7">
    <source>
        <dbReference type="Pfam" id="PF01095"/>
    </source>
</evidence>
<dbReference type="PANTHER" id="PTHR31321:SF31">
    <property type="entry name" value="PECTINESTERASE QRT1"/>
    <property type="match status" value="1"/>
</dbReference>
<keyword evidence="4" id="KW-0378">Hydrolase</keyword>
<protein>
    <recommendedName>
        <fullName evidence="3">pectinesterase</fullName>
        <ecNumber evidence="3">3.1.1.11</ecNumber>
    </recommendedName>
</protein>
<comment type="similarity">
    <text evidence="2">Belongs to the pectinesterase family.</text>
</comment>
<dbReference type="Proteomes" id="UP001177003">
    <property type="component" value="Chromosome 0"/>
</dbReference>
<feature type="domain" description="Pectinesterase catalytic" evidence="7">
    <location>
        <begin position="7"/>
        <end position="95"/>
    </location>
</feature>
<comment type="catalytic activity">
    <reaction evidence="6">
        <text>[(1-&gt;4)-alpha-D-galacturonosyl methyl ester](n) + n H2O = [(1-&gt;4)-alpha-D-galacturonosyl](n) + n methanol + n H(+)</text>
        <dbReference type="Rhea" id="RHEA:22380"/>
        <dbReference type="Rhea" id="RHEA-COMP:14570"/>
        <dbReference type="Rhea" id="RHEA-COMP:14573"/>
        <dbReference type="ChEBI" id="CHEBI:15377"/>
        <dbReference type="ChEBI" id="CHEBI:15378"/>
        <dbReference type="ChEBI" id="CHEBI:17790"/>
        <dbReference type="ChEBI" id="CHEBI:140522"/>
        <dbReference type="ChEBI" id="CHEBI:140523"/>
        <dbReference type="EC" id="3.1.1.11"/>
    </reaction>
</comment>
<comment type="pathway">
    <text evidence="1">Glycan metabolism; pectin degradation; 2-dehydro-3-deoxy-D-gluconate from pectin: step 1/5.</text>
</comment>
<name>A0AA35V195_LACSI</name>
<dbReference type="GO" id="GO:0030599">
    <property type="term" value="F:pectinesterase activity"/>
    <property type="evidence" value="ECO:0007669"/>
    <property type="project" value="UniProtKB-EC"/>
</dbReference>
<dbReference type="InterPro" id="IPR012334">
    <property type="entry name" value="Pectin_lyas_fold"/>
</dbReference>
<dbReference type="AlphaFoldDB" id="A0AA35V195"/>
<evidence type="ECO:0000256" key="5">
    <source>
        <dbReference type="ARBA" id="ARBA00023085"/>
    </source>
</evidence>
<dbReference type="Gene3D" id="2.160.20.10">
    <property type="entry name" value="Single-stranded right-handed beta-helix, Pectin lyase-like"/>
    <property type="match status" value="1"/>
</dbReference>